<comment type="similarity">
    <text evidence="1">Belongs to the UPF0488 family.</text>
</comment>
<dbReference type="KEGG" id="soy:115885203"/>
<feature type="compositionally biased region" description="Polar residues" evidence="2">
    <location>
        <begin position="61"/>
        <end position="81"/>
    </location>
</feature>
<accession>A0A6J2Y9I0</accession>
<protein>
    <submittedName>
        <fullName evidence="4">UPF0488 protein CG14286</fullName>
    </submittedName>
</protein>
<proteinExistence type="inferred from homology"/>
<evidence type="ECO:0000313" key="3">
    <source>
        <dbReference type="Proteomes" id="UP000504635"/>
    </source>
</evidence>
<evidence type="ECO:0000256" key="2">
    <source>
        <dbReference type="SAM" id="MobiDB-lite"/>
    </source>
</evidence>
<keyword evidence="3" id="KW-1185">Reference proteome</keyword>
<dbReference type="OrthoDB" id="20277at2759"/>
<evidence type="ECO:0000256" key="1">
    <source>
        <dbReference type="ARBA" id="ARBA00005707"/>
    </source>
</evidence>
<dbReference type="Proteomes" id="UP000504635">
    <property type="component" value="Unplaced"/>
</dbReference>
<evidence type="ECO:0000313" key="4">
    <source>
        <dbReference type="RefSeq" id="XP_030759891.1"/>
    </source>
</evidence>
<dbReference type="RefSeq" id="XP_030759891.1">
    <property type="nucleotide sequence ID" value="XM_030904031.1"/>
</dbReference>
<dbReference type="PANTHER" id="PTHR13602:SF2">
    <property type="entry name" value="UPF0488 PROTEIN C8ORF33"/>
    <property type="match status" value="1"/>
</dbReference>
<sequence length="114" mass="13243">MSKTAPLIKKRQIMRLSFGDYRNKMAKEEKKIQMKFTQPKPSEKSTFIRKALRTGSDFKFNFSNPSESTTEIQDNGTHNDVTNENKMYAKTSVFISDNSFRFSFNTEEPPKDSL</sequence>
<dbReference type="InParanoid" id="A0A6J2Y9I0"/>
<dbReference type="Pfam" id="PF15393">
    <property type="entry name" value="DUF4615"/>
    <property type="match status" value="1"/>
</dbReference>
<gene>
    <name evidence="4" type="primary">LOC115885203</name>
</gene>
<dbReference type="PANTHER" id="PTHR13602">
    <property type="entry name" value="UPF0488 PROTEIN C8ORF33"/>
    <property type="match status" value="1"/>
</dbReference>
<reference evidence="4" key="1">
    <citation type="submission" date="2025-08" db="UniProtKB">
        <authorList>
            <consortium name="RefSeq"/>
        </authorList>
    </citation>
    <scope>IDENTIFICATION</scope>
    <source>
        <tissue evidence="4">Gonads</tissue>
    </source>
</reference>
<dbReference type="AlphaFoldDB" id="A0A6J2Y9I0"/>
<feature type="region of interest" description="Disordered" evidence="2">
    <location>
        <begin position="59"/>
        <end position="81"/>
    </location>
</feature>
<dbReference type="InterPro" id="IPR029274">
    <property type="entry name" value="DUF4615"/>
</dbReference>
<organism evidence="3 4">
    <name type="scientific">Sitophilus oryzae</name>
    <name type="common">Rice weevil</name>
    <name type="synonym">Curculio oryzae</name>
    <dbReference type="NCBI Taxonomy" id="7048"/>
    <lineage>
        <taxon>Eukaryota</taxon>
        <taxon>Metazoa</taxon>
        <taxon>Ecdysozoa</taxon>
        <taxon>Arthropoda</taxon>
        <taxon>Hexapoda</taxon>
        <taxon>Insecta</taxon>
        <taxon>Pterygota</taxon>
        <taxon>Neoptera</taxon>
        <taxon>Endopterygota</taxon>
        <taxon>Coleoptera</taxon>
        <taxon>Polyphaga</taxon>
        <taxon>Cucujiformia</taxon>
        <taxon>Curculionidae</taxon>
        <taxon>Dryophthorinae</taxon>
        <taxon>Sitophilus</taxon>
    </lineage>
</organism>
<name>A0A6J2Y9I0_SITOR</name>
<dbReference type="GeneID" id="115885203"/>